<keyword evidence="2" id="KW-1185">Reference proteome</keyword>
<accession>A0A1H9X1R1</accession>
<evidence type="ECO:0000313" key="2">
    <source>
        <dbReference type="Proteomes" id="UP000199051"/>
    </source>
</evidence>
<name>A0A1H9X1R1_9PSEU</name>
<dbReference type="EMBL" id="FOGI01000012">
    <property type="protein sequence ID" value="SES40029.1"/>
    <property type="molecule type" value="Genomic_DNA"/>
</dbReference>
<sequence>MVETLLGGYDGSSSWSVVLPGLRGSDEQQMVEFHEGLHHELQVTSPYGLVTALAASLARRGFRVNGLSELFIDLVQESTQVHETFATALSTELVGEARARELLAGNAEYLGHLDRAHALVAAGEGGREVRRHVGATARAAVLRAVMAPRGVIEVVEQGFGRVDCDSIVESWTPDWRLTAFERHHDREAWLGLLTSLGEEFADDPADSAVAVQEEVLWRCYAFVTNTLDAAGSPTIGKGEQVGFAEALRDAVGAVDEELAGRLNIVVERRPVLDDALDYDRQRLRLRERLPAASVEPDVTLGVLKLFHNKGLNDSVHVCGVWLSRRVADKQFDFAPGTRLPELLAALMTPIRFGGEETLLFGSLPAGASPREAQRLLGEASLLVLTTHLTLRDPECLALLRTVAPVFVLMDLPIAWHVEDWLRQGAAVSMCLVPLDGIEDLDLQVLVIGIDRFPGMRFVHVGAQIGSTLLIDRLRGLHGDRLAIDPELVRGHGVALNHVLSHVLGAWHVLDQDGVE</sequence>
<dbReference type="AlphaFoldDB" id="A0A1H9X1R1"/>
<evidence type="ECO:0000313" key="1">
    <source>
        <dbReference type="EMBL" id="SES40029.1"/>
    </source>
</evidence>
<protein>
    <submittedName>
        <fullName evidence="1">Uncharacterized protein</fullName>
    </submittedName>
</protein>
<dbReference type="STRING" id="155974.SAMN04487818_112145"/>
<proteinExistence type="predicted"/>
<gene>
    <name evidence="1" type="ORF">SAMN04487818_112145</name>
</gene>
<dbReference type="Proteomes" id="UP000199051">
    <property type="component" value="Unassembled WGS sequence"/>
</dbReference>
<organism evidence="1 2">
    <name type="scientific">Actinokineospora terrae</name>
    <dbReference type="NCBI Taxonomy" id="155974"/>
    <lineage>
        <taxon>Bacteria</taxon>
        <taxon>Bacillati</taxon>
        <taxon>Actinomycetota</taxon>
        <taxon>Actinomycetes</taxon>
        <taxon>Pseudonocardiales</taxon>
        <taxon>Pseudonocardiaceae</taxon>
        <taxon>Actinokineospora</taxon>
    </lineage>
</organism>
<reference evidence="2" key="1">
    <citation type="submission" date="2016-10" db="EMBL/GenBank/DDBJ databases">
        <authorList>
            <person name="Varghese N."/>
            <person name="Submissions S."/>
        </authorList>
    </citation>
    <scope>NUCLEOTIDE SEQUENCE [LARGE SCALE GENOMIC DNA]</scope>
    <source>
        <strain evidence="2">DSM 44260</strain>
    </source>
</reference>